<dbReference type="SMART" id="SM00479">
    <property type="entry name" value="EXOIII"/>
    <property type="match status" value="1"/>
</dbReference>
<dbReference type="RefSeq" id="WP_085881754.1">
    <property type="nucleotide sequence ID" value="NZ_FWFR01000001.1"/>
</dbReference>
<feature type="region of interest" description="Disordered" evidence="18">
    <location>
        <begin position="298"/>
        <end position="332"/>
    </location>
</feature>
<dbReference type="GO" id="GO:0006302">
    <property type="term" value="P:double-strand break repair"/>
    <property type="evidence" value="ECO:0007669"/>
    <property type="project" value="TreeGrafter"/>
</dbReference>
<dbReference type="InterPro" id="IPR001098">
    <property type="entry name" value="DNA-dir_DNA_pol_A_palm_dom"/>
</dbReference>
<dbReference type="InterPro" id="IPR002298">
    <property type="entry name" value="DNA_polymerase_A"/>
</dbReference>
<dbReference type="Pfam" id="PF02739">
    <property type="entry name" value="5_3_exonuc_N"/>
    <property type="match status" value="1"/>
</dbReference>
<comment type="similarity">
    <text evidence="1 17">Belongs to the DNA polymerase type-A family.</text>
</comment>
<feature type="domain" description="5'-3' exonuclease" evidence="20">
    <location>
        <begin position="9"/>
        <end position="268"/>
    </location>
</feature>
<keyword evidence="10 17" id="KW-0378">Hydrolase</keyword>
<evidence type="ECO:0000256" key="18">
    <source>
        <dbReference type="SAM" id="MobiDB-lite"/>
    </source>
</evidence>
<keyword evidence="11 17" id="KW-0269">Exonuclease</keyword>
<feature type="domain" description="Exonuclease" evidence="21">
    <location>
        <begin position="356"/>
        <end position="539"/>
    </location>
</feature>
<evidence type="ECO:0000259" key="20">
    <source>
        <dbReference type="SMART" id="SM00475"/>
    </source>
</evidence>
<evidence type="ECO:0000256" key="5">
    <source>
        <dbReference type="ARBA" id="ARBA00022679"/>
    </source>
</evidence>
<dbReference type="PROSITE" id="PS00447">
    <property type="entry name" value="DNA_POLYMERASE_A"/>
    <property type="match status" value="1"/>
</dbReference>
<dbReference type="InterPro" id="IPR043502">
    <property type="entry name" value="DNA/RNA_pol_sf"/>
</dbReference>
<dbReference type="FunCoup" id="A0A1Y5RJI8">
    <property type="interactions" value="519"/>
</dbReference>
<dbReference type="InterPro" id="IPR036279">
    <property type="entry name" value="5-3_exonuclease_C_sf"/>
</dbReference>
<dbReference type="PRINTS" id="PR00868">
    <property type="entry name" value="DNAPOLI"/>
</dbReference>
<comment type="catalytic activity">
    <reaction evidence="15 17">
        <text>DNA(n) + a 2'-deoxyribonucleoside 5'-triphosphate = DNA(n+1) + diphosphate</text>
        <dbReference type="Rhea" id="RHEA:22508"/>
        <dbReference type="Rhea" id="RHEA-COMP:17339"/>
        <dbReference type="Rhea" id="RHEA-COMP:17340"/>
        <dbReference type="ChEBI" id="CHEBI:33019"/>
        <dbReference type="ChEBI" id="CHEBI:61560"/>
        <dbReference type="ChEBI" id="CHEBI:173112"/>
        <dbReference type="EC" id="2.7.7.7"/>
    </reaction>
</comment>
<evidence type="ECO:0000256" key="11">
    <source>
        <dbReference type="ARBA" id="ARBA00022839"/>
    </source>
</evidence>
<keyword evidence="8" id="KW-0540">Nuclease</keyword>
<dbReference type="SMART" id="SM00279">
    <property type="entry name" value="HhH2"/>
    <property type="match status" value="1"/>
</dbReference>
<dbReference type="Gene3D" id="3.30.70.370">
    <property type="match status" value="1"/>
</dbReference>
<dbReference type="SUPFAM" id="SSF47807">
    <property type="entry name" value="5' to 3' exonuclease, C-terminal subdomain"/>
    <property type="match status" value="1"/>
</dbReference>
<dbReference type="PANTHER" id="PTHR10133:SF27">
    <property type="entry name" value="DNA POLYMERASE NU"/>
    <property type="match status" value="1"/>
</dbReference>
<dbReference type="Gene3D" id="3.30.420.10">
    <property type="entry name" value="Ribonuclease H-like superfamily/Ribonuclease H"/>
    <property type="match status" value="1"/>
</dbReference>
<dbReference type="GO" id="GO:0003677">
    <property type="term" value="F:DNA binding"/>
    <property type="evidence" value="ECO:0007669"/>
    <property type="project" value="UniProtKB-UniRule"/>
</dbReference>
<evidence type="ECO:0000313" key="24">
    <source>
        <dbReference type="Proteomes" id="UP000193200"/>
    </source>
</evidence>
<dbReference type="InterPro" id="IPR002421">
    <property type="entry name" value="5-3_exonuclease"/>
</dbReference>
<dbReference type="InterPro" id="IPR029060">
    <property type="entry name" value="PIN-like_dom_sf"/>
</dbReference>
<gene>
    <name evidence="17 23" type="primary">polA</name>
    <name evidence="23" type="ORF">OCH7691_00414</name>
</gene>
<dbReference type="SUPFAM" id="SSF53098">
    <property type="entry name" value="Ribonuclease H-like"/>
    <property type="match status" value="1"/>
</dbReference>
<evidence type="ECO:0000256" key="2">
    <source>
        <dbReference type="ARBA" id="ARBA00011541"/>
    </source>
</evidence>
<dbReference type="Pfam" id="PF01612">
    <property type="entry name" value="DNA_pol_A_exo1"/>
    <property type="match status" value="1"/>
</dbReference>
<comment type="function">
    <text evidence="17">In addition to polymerase activity, this DNA polymerase exhibits 3'-5' and 5'-3' exonuclease activity.</text>
</comment>
<dbReference type="Gene3D" id="1.20.1060.10">
    <property type="entry name" value="Taq DNA Polymerase, Chain T, domain 4"/>
    <property type="match status" value="1"/>
</dbReference>
<feature type="compositionally biased region" description="Low complexity" evidence="18">
    <location>
        <begin position="298"/>
        <end position="326"/>
    </location>
</feature>
<keyword evidence="7 17" id="KW-0235">DNA replication</keyword>
<keyword evidence="6 17" id="KW-0548">Nucleotidyltransferase</keyword>
<dbReference type="CDD" id="cd09859">
    <property type="entry name" value="PIN_53EXO"/>
    <property type="match status" value="1"/>
</dbReference>
<feature type="domain" description="DNA-directed DNA polymerase family A palm" evidence="22">
    <location>
        <begin position="707"/>
        <end position="913"/>
    </location>
</feature>
<dbReference type="NCBIfam" id="TIGR00593">
    <property type="entry name" value="pola"/>
    <property type="match status" value="1"/>
</dbReference>
<evidence type="ECO:0000256" key="1">
    <source>
        <dbReference type="ARBA" id="ARBA00007705"/>
    </source>
</evidence>
<dbReference type="Pfam" id="PF01367">
    <property type="entry name" value="5_3_exonuc"/>
    <property type="match status" value="1"/>
</dbReference>
<dbReference type="SUPFAM" id="SSF56672">
    <property type="entry name" value="DNA/RNA polymerases"/>
    <property type="match status" value="1"/>
</dbReference>
<dbReference type="SMART" id="SM00475">
    <property type="entry name" value="53EXOc"/>
    <property type="match status" value="1"/>
</dbReference>
<evidence type="ECO:0000256" key="4">
    <source>
        <dbReference type="ARBA" id="ARBA00020311"/>
    </source>
</evidence>
<dbReference type="SMART" id="SM00474">
    <property type="entry name" value="35EXOc"/>
    <property type="match status" value="1"/>
</dbReference>
<dbReference type="FunFam" id="1.10.150.20:FF:000002">
    <property type="entry name" value="DNA polymerase I"/>
    <property type="match status" value="1"/>
</dbReference>
<dbReference type="InterPro" id="IPR020046">
    <property type="entry name" value="5-3_exonucl_a-hlix_arch_N"/>
</dbReference>
<evidence type="ECO:0000256" key="16">
    <source>
        <dbReference type="NCBIfam" id="TIGR00593"/>
    </source>
</evidence>
<dbReference type="GO" id="GO:0003887">
    <property type="term" value="F:DNA-directed DNA polymerase activity"/>
    <property type="evidence" value="ECO:0007669"/>
    <property type="project" value="UniProtKB-UniRule"/>
</dbReference>
<dbReference type="GO" id="GO:0006261">
    <property type="term" value="P:DNA-templated DNA replication"/>
    <property type="evidence" value="ECO:0007669"/>
    <property type="project" value="UniProtKB-UniRule"/>
</dbReference>
<keyword evidence="14 17" id="KW-0234">DNA repair</keyword>
<keyword evidence="9 17" id="KW-0227">DNA damage</keyword>
<dbReference type="SMART" id="SM00482">
    <property type="entry name" value="POLAc"/>
    <property type="match status" value="1"/>
</dbReference>
<dbReference type="OrthoDB" id="9806424at2"/>
<evidence type="ECO:0000259" key="22">
    <source>
        <dbReference type="SMART" id="SM00482"/>
    </source>
</evidence>
<dbReference type="CDD" id="cd09898">
    <property type="entry name" value="H3TH_53EXO"/>
    <property type="match status" value="1"/>
</dbReference>
<dbReference type="NCBIfam" id="NF004397">
    <property type="entry name" value="PRK05755.1"/>
    <property type="match status" value="1"/>
</dbReference>
<evidence type="ECO:0000256" key="15">
    <source>
        <dbReference type="ARBA" id="ARBA00049244"/>
    </source>
</evidence>
<keyword evidence="5 17" id="KW-0808">Transferase</keyword>
<dbReference type="FunFam" id="1.20.1060.10:FF:000001">
    <property type="entry name" value="DNA polymerase I"/>
    <property type="match status" value="1"/>
</dbReference>
<dbReference type="FunFam" id="3.40.50.1010:FF:000001">
    <property type="entry name" value="DNA polymerase I"/>
    <property type="match status" value="1"/>
</dbReference>
<dbReference type="InterPro" id="IPR013520">
    <property type="entry name" value="Ribonucl_H"/>
</dbReference>
<dbReference type="EC" id="2.7.7.7" evidence="3 16"/>
<dbReference type="Gene3D" id="3.40.50.1010">
    <property type="entry name" value="5'-nuclease"/>
    <property type="match status" value="1"/>
</dbReference>
<accession>A0A1Y5RJI8</accession>
<evidence type="ECO:0000256" key="3">
    <source>
        <dbReference type="ARBA" id="ARBA00012417"/>
    </source>
</evidence>
<evidence type="ECO:0000256" key="9">
    <source>
        <dbReference type="ARBA" id="ARBA00022763"/>
    </source>
</evidence>
<dbReference type="CDD" id="cd08637">
    <property type="entry name" value="DNA_pol_A_pol_I_C"/>
    <property type="match status" value="1"/>
</dbReference>
<dbReference type="Gene3D" id="1.10.150.20">
    <property type="entry name" value="5' to 3' exonuclease, C-terminal subdomain"/>
    <property type="match status" value="2"/>
</dbReference>
<keyword evidence="13 17" id="KW-0238">DNA-binding</keyword>
<sequence>MIATDAARHRIYLVDGSGYIFRAYYALPPLTRPDGTPVGAVLGFCNMLQKLIDDTKVDGSVSHLAVVFDSARKTFRNDIYPEYKANREAAPEDLVPQFSLIRDATRAFSVHSIEREGYEADDIIATFVARARTIGAEVVIVSSDKDLMQLVGDGVTMLDPMKNRIVDLPEVLEKFGVAPDRVVDVQSLAGDSTDNVPGVPGIGIKTAAQLINEYGDLESLLARAAEIKQPKRRENLIAFAEQARISRQLVALAADVPLEEGFDGLLVADPDPATLEGFLAENGFKALLAKVRSRNGSPAGALPAAAPPAGSDPDPVAGAAAPSGGDEAPAPSDSVYELVQDTGALRRWIAAASKAGVVAVDTETTSLDAMRAELVGVSLSAETGRACYIPLGHVAPAPTGELAFDGGDSSMPEAPKQIDRDEALALLKPMLEDPAILKVGQNLKYDLLVLRRYGVDIRPFDDTMLLSFTLDAGRHGHGMDELSELHLAHKPIAFKDVAGSGKAMKSFAEVPLERACDYAAEDADVTLRLFQVLKPRLATEHLATVYETIERPLAPVLVAMEAAGIKIDSGQLTALSSDFAGRIAEYEKEIHALAGDAFNVGSPKQLGEILFDRMGLEGGKKGRNGAWSTDANVLEKLAAEGHELPARVLDWRQLAKLKSTYTDALQNQINPQTGRVHTSFAMAAAATGRLASTDPNLQNIPVRTAEGRKLRRAFIAEPGHKLISADYSQIELRLLAHIADIGSLKAAFRDGLDIHAMTASQVFGVPIEGMDPSVRRSAKAINFGIIYGISAFGLAQQLGVPQRQARDYIDAYFEKYPGIRAYMDRTKEFCHHHGYVETVFGRRCHIGGINDRNPARRGFSERAAINAPIQGSAADIIKRAMIRMPEALAAAGLKARMLLQVHDELIFEAPEAEAEATAALVTSVMEKAALPARALSVPLTVDAGIGDNWGEAH</sequence>
<dbReference type="InterPro" id="IPR008918">
    <property type="entry name" value="HhH2"/>
</dbReference>
<dbReference type="FunFam" id="3.30.420.10:FF:000026">
    <property type="entry name" value="DNA polymerase I"/>
    <property type="match status" value="1"/>
</dbReference>
<dbReference type="InterPro" id="IPR002562">
    <property type="entry name" value="3'-5'_exonuclease_dom"/>
</dbReference>
<dbReference type="FunFam" id="1.10.150.20:FF:000003">
    <property type="entry name" value="DNA polymerase I"/>
    <property type="match status" value="1"/>
</dbReference>
<evidence type="ECO:0000256" key="10">
    <source>
        <dbReference type="ARBA" id="ARBA00022801"/>
    </source>
</evidence>
<dbReference type="GO" id="GO:0008409">
    <property type="term" value="F:5'-3' exonuclease activity"/>
    <property type="evidence" value="ECO:0007669"/>
    <property type="project" value="UniProtKB-UniRule"/>
</dbReference>
<evidence type="ECO:0000259" key="21">
    <source>
        <dbReference type="SMART" id="SM00479"/>
    </source>
</evidence>
<keyword evidence="24" id="KW-1185">Reference proteome</keyword>
<keyword evidence="12 17" id="KW-0239">DNA-directed DNA polymerase</keyword>
<evidence type="ECO:0000313" key="23">
    <source>
        <dbReference type="EMBL" id="SLN18768.1"/>
    </source>
</evidence>
<dbReference type="PANTHER" id="PTHR10133">
    <property type="entry name" value="DNA POLYMERASE I"/>
    <property type="match status" value="1"/>
</dbReference>
<evidence type="ECO:0000256" key="6">
    <source>
        <dbReference type="ARBA" id="ARBA00022695"/>
    </source>
</evidence>
<dbReference type="SUPFAM" id="SSF88723">
    <property type="entry name" value="PIN domain-like"/>
    <property type="match status" value="1"/>
</dbReference>
<dbReference type="InParanoid" id="A0A1Y5RJI8"/>
<dbReference type="InterPro" id="IPR018320">
    <property type="entry name" value="DNA_polymerase_1"/>
</dbReference>
<name>A0A1Y5RJI8_9PROT</name>
<evidence type="ECO:0000256" key="17">
    <source>
        <dbReference type="RuleBase" id="RU004460"/>
    </source>
</evidence>
<evidence type="ECO:0000256" key="12">
    <source>
        <dbReference type="ARBA" id="ARBA00022932"/>
    </source>
</evidence>
<dbReference type="Pfam" id="PF00476">
    <property type="entry name" value="DNA_pol_A"/>
    <property type="match status" value="1"/>
</dbReference>
<evidence type="ECO:0000259" key="19">
    <source>
        <dbReference type="SMART" id="SM00474"/>
    </source>
</evidence>
<dbReference type="AlphaFoldDB" id="A0A1Y5RJI8"/>
<dbReference type="InterPro" id="IPR036397">
    <property type="entry name" value="RNaseH_sf"/>
</dbReference>
<dbReference type="GO" id="GO:0008408">
    <property type="term" value="F:3'-5' exonuclease activity"/>
    <property type="evidence" value="ECO:0007669"/>
    <property type="project" value="UniProtKB-UniRule"/>
</dbReference>
<dbReference type="Proteomes" id="UP000193200">
    <property type="component" value="Unassembled WGS sequence"/>
</dbReference>
<proteinExistence type="inferred from homology"/>
<protein>
    <recommendedName>
        <fullName evidence="4 16">DNA polymerase I</fullName>
        <ecNumber evidence="3 16">2.7.7.7</ecNumber>
    </recommendedName>
</protein>
<feature type="domain" description="3'-5' exonuclease" evidence="19">
    <location>
        <begin position="336"/>
        <end position="538"/>
    </location>
</feature>
<evidence type="ECO:0000256" key="8">
    <source>
        <dbReference type="ARBA" id="ARBA00022722"/>
    </source>
</evidence>
<evidence type="ECO:0000256" key="13">
    <source>
        <dbReference type="ARBA" id="ARBA00023125"/>
    </source>
</evidence>
<comment type="subunit">
    <text evidence="2">Single-chain monomer with multiple functions.</text>
</comment>
<evidence type="ECO:0000256" key="7">
    <source>
        <dbReference type="ARBA" id="ARBA00022705"/>
    </source>
</evidence>
<reference evidence="23 24" key="1">
    <citation type="submission" date="2017-03" db="EMBL/GenBank/DDBJ databases">
        <authorList>
            <person name="Afonso C.L."/>
            <person name="Miller P.J."/>
            <person name="Scott M.A."/>
            <person name="Spackman E."/>
            <person name="Goraichik I."/>
            <person name="Dimitrov K.M."/>
            <person name="Suarez D.L."/>
            <person name="Swayne D.E."/>
        </authorList>
    </citation>
    <scope>NUCLEOTIDE SEQUENCE [LARGE SCALE GENOMIC DNA]</scope>
    <source>
        <strain evidence="23 24">CECT 7691</strain>
    </source>
</reference>
<dbReference type="InterPro" id="IPR012337">
    <property type="entry name" value="RNaseH-like_sf"/>
</dbReference>
<dbReference type="InterPro" id="IPR020045">
    <property type="entry name" value="DNA_polI_H3TH"/>
</dbReference>
<evidence type="ECO:0000256" key="14">
    <source>
        <dbReference type="ARBA" id="ARBA00023204"/>
    </source>
</evidence>
<dbReference type="InterPro" id="IPR019760">
    <property type="entry name" value="DNA-dir_DNA_pol_A_CS"/>
</dbReference>
<dbReference type="CDD" id="cd06139">
    <property type="entry name" value="DNA_polA_I_Ecoli_like_exo"/>
    <property type="match status" value="1"/>
</dbReference>
<organism evidence="23 24">
    <name type="scientific">Oceanibacterium hippocampi</name>
    <dbReference type="NCBI Taxonomy" id="745714"/>
    <lineage>
        <taxon>Bacteria</taxon>
        <taxon>Pseudomonadati</taxon>
        <taxon>Pseudomonadota</taxon>
        <taxon>Alphaproteobacteria</taxon>
        <taxon>Sneathiellales</taxon>
        <taxon>Sneathiellaceae</taxon>
        <taxon>Oceanibacterium</taxon>
    </lineage>
</organism>
<dbReference type="EMBL" id="FWFR01000001">
    <property type="protein sequence ID" value="SLN18768.1"/>
    <property type="molecule type" value="Genomic_DNA"/>
</dbReference>